<feature type="transmembrane region" description="Helical" evidence="5">
    <location>
        <begin position="212"/>
        <end position="239"/>
    </location>
</feature>
<evidence type="ECO:0000313" key="7">
    <source>
        <dbReference type="EMBL" id="MBJ7593368.1"/>
    </source>
</evidence>
<evidence type="ECO:0000256" key="1">
    <source>
        <dbReference type="ARBA" id="ARBA00004141"/>
    </source>
</evidence>
<evidence type="ECO:0000313" key="8">
    <source>
        <dbReference type="EMBL" id="PZR81585.1"/>
    </source>
</evidence>
<dbReference type="InterPro" id="IPR013525">
    <property type="entry name" value="ABC2_TM"/>
</dbReference>
<feature type="transmembrane region" description="Helical" evidence="5">
    <location>
        <begin position="168"/>
        <end position="191"/>
    </location>
</feature>
<evidence type="ECO:0000256" key="3">
    <source>
        <dbReference type="ARBA" id="ARBA00022989"/>
    </source>
</evidence>
<dbReference type="InterPro" id="IPR052902">
    <property type="entry name" value="ABC-2_transporter"/>
</dbReference>
<evidence type="ECO:0000256" key="5">
    <source>
        <dbReference type="RuleBase" id="RU361157"/>
    </source>
</evidence>
<evidence type="ECO:0000313" key="10">
    <source>
        <dbReference type="Proteomes" id="UP000606991"/>
    </source>
</evidence>
<feature type="transmembrane region" description="Helical" evidence="5">
    <location>
        <begin position="335"/>
        <end position="357"/>
    </location>
</feature>
<dbReference type="Gene3D" id="3.40.1710.10">
    <property type="entry name" value="abc type-2 transporter like domain"/>
    <property type="match status" value="1"/>
</dbReference>
<feature type="domain" description="ABC transmembrane type-2" evidence="6">
    <location>
        <begin position="124"/>
        <end position="360"/>
    </location>
</feature>
<dbReference type="GO" id="GO:0140359">
    <property type="term" value="F:ABC-type transporter activity"/>
    <property type="evidence" value="ECO:0007669"/>
    <property type="project" value="InterPro"/>
</dbReference>
<dbReference type="Pfam" id="PF12698">
    <property type="entry name" value="ABC2_membrane_3"/>
    <property type="match status" value="1"/>
</dbReference>
<keyword evidence="5" id="KW-1003">Cell membrane</keyword>
<accession>A0A934JXY1</accession>
<dbReference type="PROSITE" id="PS51012">
    <property type="entry name" value="ABC_TM2"/>
    <property type="match status" value="1"/>
</dbReference>
<comment type="similarity">
    <text evidence="5">Belongs to the ABC-2 integral membrane protein family.</text>
</comment>
<feature type="transmembrane region" description="Helical" evidence="5">
    <location>
        <begin position="280"/>
        <end position="299"/>
    </location>
</feature>
<name>A0A2W5ZF09_9BACT</name>
<keyword evidence="2 5" id="KW-0812">Transmembrane</keyword>
<proteinExistence type="inferred from homology"/>
<gene>
    <name evidence="8" type="ORF">DLM65_05590</name>
    <name evidence="7" type="ORF">JF886_00660</name>
</gene>
<dbReference type="RefSeq" id="WP_337308573.1">
    <property type="nucleotide sequence ID" value="NZ_JAEKNS010000009.1"/>
</dbReference>
<reference evidence="8 9" key="1">
    <citation type="journal article" date="2017" name="Nature">
        <title>Atmospheric trace gases support primary production in Antarctic desert surface soil.</title>
        <authorList>
            <person name="Ji M."/>
            <person name="Greening C."/>
            <person name="Vanwonterghem I."/>
            <person name="Carere C.R."/>
            <person name="Bay S.K."/>
            <person name="Steen J.A."/>
            <person name="Montgomery K."/>
            <person name="Lines T."/>
            <person name="Beardall J."/>
            <person name="van Dorst J."/>
            <person name="Snape I."/>
            <person name="Stott M.B."/>
            <person name="Hugenholtz P."/>
            <person name="Ferrari B.C."/>
        </authorList>
    </citation>
    <scope>NUCLEOTIDE SEQUENCE [LARGE SCALE GENOMIC DNA]</scope>
    <source>
        <strain evidence="8">RRmetagenome_bin12</strain>
    </source>
</reference>
<keyword evidence="3 5" id="KW-1133">Transmembrane helix</keyword>
<dbReference type="EMBL" id="QHBU01000105">
    <property type="protein sequence ID" value="PZR81585.1"/>
    <property type="molecule type" value="Genomic_DNA"/>
</dbReference>
<reference evidence="8" key="2">
    <citation type="submission" date="2018-05" db="EMBL/GenBank/DDBJ databases">
        <authorList>
            <person name="Ferrari B."/>
        </authorList>
    </citation>
    <scope>NUCLEOTIDE SEQUENCE</scope>
    <source>
        <strain evidence="8">RRmetagenome_bin12</strain>
    </source>
</reference>
<dbReference type="EMBL" id="JAEKNS010000009">
    <property type="protein sequence ID" value="MBJ7593368.1"/>
    <property type="molecule type" value="Genomic_DNA"/>
</dbReference>
<dbReference type="GO" id="GO:0043190">
    <property type="term" value="C:ATP-binding cassette (ABC) transporter complex"/>
    <property type="evidence" value="ECO:0007669"/>
    <property type="project" value="InterPro"/>
</dbReference>
<dbReference type="Proteomes" id="UP000606991">
    <property type="component" value="Unassembled WGS sequence"/>
</dbReference>
<feature type="transmembrane region" description="Helical" evidence="5">
    <location>
        <begin position="20"/>
        <end position="40"/>
    </location>
</feature>
<comment type="caution">
    <text evidence="8">The sequence shown here is derived from an EMBL/GenBank/DDBJ whole genome shotgun (WGS) entry which is preliminary data.</text>
</comment>
<keyword evidence="4 5" id="KW-0472">Membrane</keyword>
<reference evidence="7 10" key="3">
    <citation type="submission" date="2020-10" db="EMBL/GenBank/DDBJ databases">
        <title>Ca. Dormibacterota MAGs.</title>
        <authorList>
            <person name="Montgomery K."/>
        </authorList>
    </citation>
    <scope>NUCLEOTIDE SEQUENCE [LARGE SCALE GENOMIC DNA]</scope>
    <source>
        <strain evidence="7">SC8812_S17_18</strain>
    </source>
</reference>
<feature type="transmembrane region" description="Helical" evidence="5">
    <location>
        <begin position="245"/>
        <end position="268"/>
    </location>
</feature>
<evidence type="ECO:0000256" key="4">
    <source>
        <dbReference type="ARBA" id="ARBA00023136"/>
    </source>
</evidence>
<protein>
    <recommendedName>
        <fullName evidence="5">Transport permease protein</fullName>
    </recommendedName>
</protein>
<evidence type="ECO:0000313" key="9">
    <source>
        <dbReference type="Proteomes" id="UP000248724"/>
    </source>
</evidence>
<organism evidence="8 9">
    <name type="scientific">Candidatus Aeolococcus gillhamiae</name>
    <dbReference type="NCBI Taxonomy" id="3127015"/>
    <lineage>
        <taxon>Bacteria</taxon>
        <taxon>Bacillati</taxon>
        <taxon>Candidatus Dormiibacterota</taxon>
        <taxon>Candidatus Dormibacteria</taxon>
        <taxon>Candidatus Aeolococcales</taxon>
        <taxon>Candidatus Aeolococcaceae</taxon>
        <taxon>Candidatus Aeolococcus</taxon>
    </lineage>
</organism>
<dbReference type="InterPro" id="IPR047817">
    <property type="entry name" value="ABC2_TM_bact-type"/>
</dbReference>
<keyword evidence="5" id="KW-0813">Transport</keyword>
<accession>A0A2W5ZF09</accession>
<sequence length="360" mass="38396">MRAFRALTLNEVRSSFRNRIALFFTLGLAVLFMVIFGLLFGGNNFSITYGVVDADHSAQSQQLIAALGHINGITVEQGSQSDEITRLKNNNVAVVVDIPTGFGAALTSPSAPPMQVVPYQGSQTSTTASIADQILGQVLNGFASKGAPQVSLAIPRSASVNVVTAIDYFLPAMIAYIILQSGINYVAIGLADLRARKVLRRFRATPLRPAQILAAQITGGAVIVALQLLVLILLGILVFQAKTHGSWLVALVPMVVGTAAFVGIGFLLTAAARTSEAARGLSSMVAFPMMFLSGVFFPITTLPGWLQTVVHVLPLTWLTDAMHRVMNDGAGLSEIALDCLVLAGWAVVTFAIATWRFRWD</sequence>
<dbReference type="PANTHER" id="PTHR43027">
    <property type="entry name" value="DOXORUBICIN RESISTANCE ABC TRANSPORTER PERMEASE PROTEIN DRRC-RELATED"/>
    <property type="match status" value="1"/>
</dbReference>
<dbReference type="PRINTS" id="PR00164">
    <property type="entry name" value="ABC2TRNSPORT"/>
</dbReference>
<dbReference type="Proteomes" id="UP000248724">
    <property type="component" value="Unassembled WGS sequence"/>
</dbReference>
<comment type="subcellular location">
    <subcellularLocation>
        <location evidence="5">Cell membrane</location>
        <topology evidence="5">Multi-pass membrane protein</topology>
    </subcellularLocation>
    <subcellularLocation>
        <location evidence="1">Membrane</location>
        <topology evidence="1">Multi-pass membrane protein</topology>
    </subcellularLocation>
</comment>
<dbReference type="InterPro" id="IPR000412">
    <property type="entry name" value="ABC_2_transport"/>
</dbReference>
<dbReference type="PANTHER" id="PTHR43027:SF1">
    <property type="entry name" value="DOXORUBICIN RESISTANCE ABC TRANSPORTER PERMEASE PROTEIN DRRC-RELATED"/>
    <property type="match status" value="1"/>
</dbReference>
<evidence type="ECO:0000259" key="6">
    <source>
        <dbReference type="PROSITE" id="PS51012"/>
    </source>
</evidence>
<dbReference type="AlphaFoldDB" id="A0A2W5ZF09"/>
<evidence type="ECO:0000256" key="2">
    <source>
        <dbReference type="ARBA" id="ARBA00022692"/>
    </source>
</evidence>